<feature type="transmembrane region" description="Helical" evidence="6">
    <location>
        <begin position="507"/>
        <end position="536"/>
    </location>
</feature>
<feature type="transmembrane region" description="Helical" evidence="6">
    <location>
        <begin position="378"/>
        <end position="397"/>
    </location>
</feature>
<feature type="transmembrane region" description="Helical" evidence="6">
    <location>
        <begin position="409"/>
        <end position="435"/>
    </location>
</feature>
<sequence>MRGRFVALAMLCAAGLVQLLSLLPALTVQGVFLGALSVLTALFRVLVRRKCSWSRPCATVLLVLWAFGATFTYVVWRAEARLHDRLALSNENLVSRVELRVAGLPRIKSRSRQFEAEVLSSRPSGVPSRIMVNWGAKGYAGPYADEQGEVAQFPEIIPGQVWKMALILKTPHGARNPHGFDYEAYVFADGIRALGRVRGNPRYLRDEGWAGLAVSAQRARYYVRKAMLPFVENKSYGAVLLALTIGDQASVGANDWIIFNRSGITHLVSISGSHITMIAAVGGLAVFWLWRRLRWRGVGLSEYIPARMAAAVVALTIAWLYCLLAGWGVPARRTFLMLSVIGAAQFLRVPLSASRLLSAVAVIVVLLDPWALLASGFWLSFGAVAILLASAAWWGRFLSNERGSRYQTVCRAAISITCLQMAITVGLMPALALIFHEVSVVSPLVNAYAIPIISFIVTPLALLLALFALLQVLVPAFAGLCFGISWFAHTAFNAMMQPTVWLAELPWASFTVAAAPISLTVLALLGIVLAIAPYGFPLRSMGWLLMLPALTWQPTRPAAGEWALYALDVGQGSALVVQTAEHVLLFDSGLRHSAQSDQGIRTIVPFLRALGERKLDIMIVSHSDIDHAGGVRSVLENTKVEQSFSSFPLGRYLSIEAGRLKQPFLQENAPLAQSPCRYGTSWTMDGVTFSFLWPLKHNVSARAGSKVRNAASCVLRIQGAYHAALLPGDIGKAEENALVDRGMPRVDVMVAPHHGSGKSSTPAFVSASGARHVLTQVGLMNRYGHPAPQTVARWRREGARVWRSDRDGAVTVQSRQSGLVVQSERQLQRRYWQHTMPNVTPQ</sequence>
<feature type="transmembrane region" description="Helical" evidence="6">
    <location>
        <begin position="59"/>
        <end position="76"/>
    </location>
</feature>
<dbReference type="NCBIfam" id="TIGR00360">
    <property type="entry name" value="ComEC_N-term"/>
    <property type="match status" value="1"/>
</dbReference>
<evidence type="ECO:0000256" key="3">
    <source>
        <dbReference type="ARBA" id="ARBA00022692"/>
    </source>
</evidence>
<dbReference type="Pfam" id="PF03772">
    <property type="entry name" value="Competence"/>
    <property type="match status" value="1"/>
</dbReference>
<dbReference type="Pfam" id="PF13567">
    <property type="entry name" value="DUF4131"/>
    <property type="match status" value="1"/>
</dbReference>
<dbReference type="PANTHER" id="PTHR30619:SF1">
    <property type="entry name" value="RECOMBINATION PROTEIN 2"/>
    <property type="match status" value="1"/>
</dbReference>
<feature type="domain" description="DUF4131" evidence="9">
    <location>
        <begin position="31"/>
        <end position="200"/>
    </location>
</feature>
<dbReference type="InterPro" id="IPR025405">
    <property type="entry name" value="DUF4131"/>
</dbReference>
<keyword evidence="2" id="KW-1003">Cell membrane</keyword>
<dbReference type="InterPro" id="IPR052159">
    <property type="entry name" value="Competence_DNA_uptake"/>
</dbReference>
<name>A0ABX9N1U3_9BURK</name>
<keyword evidence="4 6" id="KW-1133">Transmembrane helix</keyword>
<protein>
    <submittedName>
        <fullName evidence="10">DNA internalization-related competence protein ComEC/Rec2</fullName>
    </submittedName>
</protein>
<comment type="subcellular location">
    <subcellularLocation>
        <location evidence="1">Cell membrane</location>
        <topology evidence="1">Multi-pass membrane protein</topology>
    </subcellularLocation>
</comment>
<feature type="domain" description="Metallo-beta-lactamase" evidence="7">
    <location>
        <begin position="568"/>
        <end position="640"/>
    </location>
</feature>
<feature type="transmembrane region" description="Helical" evidence="6">
    <location>
        <begin position="267"/>
        <end position="290"/>
    </location>
</feature>
<dbReference type="Gene3D" id="3.60.15.10">
    <property type="entry name" value="Ribonuclease Z/Hydroxyacylglutathione hydrolase-like"/>
    <property type="match status" value="1"/>
</dbReference>
<evidence type="ECO:0000256" key="1">
    <source>
        <dbReference type="ARBA" id="ARBA00004651"/>
    </source>
</evidence>
<proteinExistence type="predicted"/>
<evidence type="ECO:0000259" key="9">
    <source>
        <dbReference type="Pfam" id="PF13567"/>
    </source>
</evidence>
<dbReference type="InterPro" id="IPR035681">
    <property type="entry name" value="ComA-like_MBL"/>
</dbReference>
<evidence type="ECO:0000256" key="6">
    <source>
        <dbReference type="SAM" id="Phobius"/>
    </source>
</evidence>
<dbReference type="Proteomes" id="UP000266483">
    <property type="component" value="Unassembled WGS sequence"/>
</dbReference>
<feature type="transmembrane region" description="Helical" evidence="6">
    <location>
        <begin position="310"/>
        <end position="329"/>
    </location>
</feature>
<dbReference type="InterPro" id="IPR001279">
    <property type="entry name" value="Metallo-B-lactamas"/>
</dbReference>
<comment type="caution">
    <text evidence="10">The sequence shown here is derived from an EMBL/GenBank/DDBJ whole genome shotgun (WGS) entry which is preliminary data.</text>
</comment>
<keyword evidence="11" id="KW-1185">Reference proteome</keyword>
<evidence type="ECO:0000259" key="7">
    <source>
        <dbReference type="Pfam" id="PF00753"/>
    </source>
</evidence>
<reference evidence="10 11" key="1">
    <citation type="submission" date="2017-08" db="EMBL/GenBank/DDBJ databases">
        <title>Pusillimonas indicus sp. nov., a member of the family Alcaligenaceae isolated from surface seawater.</title>
        <authorList>
            <person name="Li J."/>
        </authorList>
    </citation>
    <scope>NUCLEOTIDE SEQUENCE [LARGE SCALE GENOMIC DNA]</scope>
    <source>
        <strain evidence="10 11">17-4A</strain>
    </source>
</reference>
<dbReference type="SUPFAM" id="SSF56281">
    <property type="entry name" value="Metallo-hydrolase/oxidoreductase"/>
    <property type="match status" value="1"/>
</dbReference>
<dbReference type="InterPro" id="IPR036866">
    <property type="entry name" value="RibonucZ/Hydroxyglut_hydro"/>
</dbReference>
<dbReference type="EMBL" id="NQOU01000001">
    <property type="protein sequence ID" value="RII83702.1"/>
    <property type="molecule type" value="Genomic_DNA"/>
</dbReference>
<gene>
    <name evidence="10" type="ORF">CJO09_00135</name>
</gene>
<evidence type="ECO:0000313" key="11">
    <source>
        <dbReference type="Proteomes" id="UP000266483"/>
    </source>
</evidence>
<dbReference type="InterPro" id="IPR004477">
    <property type="entry name" value="ComEC_N"/>
</dbReference>
<dbReference type="PANTHER" id="PTHR30619">
    <property type="entry name" value="DNA INTERNALIZATION/COMPETENCE PROTEIN COMEC/REC2"/>
    <property type="match status" value="1"/>
</dbReference>
<dbReference type="CDD" id="cd07731">
    <property type="entry name" value="ComA-like_MBL-fold"/>
    <property type="match status" value="1"/>
</dbReference>
<keyword evidence="5 6" id="KW-0472">Membrane</keyword>
<feature type="transmembrane region" description="Helical" evidence="6">
    <location>
        <begin position="356"/>
        <end position="372"/>
    </location>
</feature>
<evidence type="ECO:0000313" key="10">
    <source>
        <dbReference type="EMBL" id="RII83702.1"/>
    </source>
</evidence>
<feature type="transmembrane region" description="Helical" evidence="6">
    <location>
        <begin position="447"/>
        <end position="470"/>
    </location>
</feature>
<feature type="transmembrane region" description="Helical" evidence="6">
    <location>
        <begin position="477"/>
        <end position="495"/>
    </location>
</feature>
<feature type="transmembrane region" description="Helical" evidence="6">
    <location>
        <begin position="31"/>
        <end position="47"/>
    </location>
</feature>
<evidence type="ECO:0000256" key="2">
    <source>
        <dbReference type="ARBA" id="ARBA00022475"/>
    </source>
</evidence>
<feature type="domain" description="ComEC/Rec2-related protein" evidence="8">
    <location>
        <begin position="243"/>
        <end position="531"/>
    </location>
</feature>
<evidence type="ECO:0000259" key="8">
    <source>
        <dbReference type="Pfam" id="PF03772"/>
    </source>
</evidence>
<evidence type="ECO:0000256" key="5">
    <source>
        <dbReference type="ARBA" id="ARBA00023136"/>
    </source>
</evidence>
<keyword evidence="3 6" id="KW-0812">Transmembrane</keyword>
<accession>A0ABX9N1U3</accession>
<dbReference type="InterPro" id="IPR004797">
    <property type="entry name" value="Competence_ComEC/Rec2"/>
</dbReference>
<dbReference type="Pfam" id="PF00753">
    <property type="entry name" value="Lactamase_B"/>
    <property type="match status" value="1"/>
</dbReference>
<dbReference type="RefSeq" id="WP_119440577.1">
    <property type="nucleotide sequence ID" value="NZ_CP170494.1"/>
</dbReference>
<evidence type="ECO:0000256" key="4">
    <source>
        <dbReference type="ARBA" id="ARBA00022989"/>
    </source>
</evidence>
<organism evidence="10 11">
    <name type="scientific">Neopusillimonas maritima</name>
    <dbReference type="NCBI Taxonomy" id="2026239"/>
    <lineage>
        <taxon>Bacteria</taxon>
        <taxon>Pseudomonadati</taxon>
        <taxon>Pseudomonadota</taxon>
        <taxon>Betaproteobacteria</taxon>
        <taxon>Burkholderiales</taxon>
        <taxon>Alcaligenaceae</taxon>
        <taxon>Neopusillimonas</taxon>
    </lineage>
</organism>
<dbReference type="NCBIfam" id="TIGR00361">
    <property type="entry name" value="ComEC_Rec2"/>
    <property type="match status" value="1"/>
</dbReference>